<dbReference type="PROSITE" id="PS50293">
    <property type="entry name" value="TPR_REGION"/>
    <property type="match status" value="1"/>
</dbReference>
<accession>A0A286TWU9</accession>
<dbReference type="InterPro" id="IPR013785">
    <property type="entry name" value="Aldolase_TIM"/>
</dbReference>
<dbReference type="Pfam" id="PF14559">
    <property type="entry name" value="TPR_19"/>
    <property type="match status" value="1"/>
</dbReference>
<dbReference type="GO" id="GO:0046872">
    <property type="term" value="F:metal ion binding"/>
    <property type="evidence" value="ECO:0007669"/>
    <property type="project" value="UniProtKB-KW"/>
</dbReference>
<dbReference type="CDD" id="cd01335">
    <property type="entry name" value="Radical_SAM"/>
    <property type="match status" value="1"/>
</dbReference>
<dbReference type="EMBL" id="BAOS01000010">
    <property type="protein sequence ID" value="GAX60367.1"/>
    <property type="molecule type" value="Genomic_DNA"/>
</dbReference>
<gene>
    <name evidence="9" type="ORF">SCALIN_C10_0127</name>
</gene>
<feature type="domain" description="Radical SAM core" evidence="8">
    <location>
        <begin position="146"/>
        <end position="387"/>
    </location>
</feature>
<comment type="cofactor">
    <cofactor evidence="1">
        <name>[4Fe-4S] cluster</name>
        <dbReference type="ChEBI" id="CHEBI:49883"/>
    </cofactor>
</comment>
<evidence type="ECO:0000313" key="9">
    <source>
        <dbReference type="EMBL" id="GAX60367.1"/>
    </source>
</evidence>
<dbReference type="GO" id="GO:0003824">
    <property type="term" value="F:catalytic activity"/>
    <property type="evidence" value="ECO:0007669"/>
    <property type="project" value="InterPro"/>
</dbReference>
<dbReference type="InterPro" id="IPR019734">
    <property type="entry name" value="TPR_rpt"/>
</dbReference>
<dbReference type="PROSITE" id="PS51918">
    <property type="entry name" value="RADICAL_SAM"/>
    <property type="match status" value="1"/>
</dbReference>
<dbReference type="InterPro" id="IPR023885">
    <property type="entry name" value="4Fe4S-binding_SPASM_dom"/>
</dbReference>
<name>A0A286TWU9_9BACT</name>
<evidence type="ECO:0000256" key="7">
    <source>
        <dbReference type="PROSITE-ProRule" id="PRU00339"/>
    </source>
</evidence>
<keyword evidence="2" id="KW-0004">4Fe-4S</keyword>
<dbReference type="PANTHER" id="PTHR11228:SF7">
    <property type="entry name" value="PQQA PEPTIDE CYCLASE"/>
    <property type="match status" value="1"/>
</dbReference>
<dbReference type="Gene3D" id="1.25.40.10">
    <property type="entry name" value="Tetratricopeptide repeat domain"/>
    <property type="match status" value="1"/>
</dbReference>
<keyword evidence="10" id="KW-1185">Reference proteome</keyword>
<dbReference type="Pfam" id="PF13186">
    <property type="entry name" value="SPASM"/>
    <property type="match status" value="1"/>
</dbReference>
<dbReference type="SUPFAM" id="SSF102114">
    <property type="entry name" value="Radical SAM enzymes"/>
    <property type="match status" value="1"/>
</dbReference>
<sequence length="482" mass="55619">MNKTCNADNLPGNTTGMTKENYTLSYPEYHLVEKMVANNEIHEAITMLEECYEEKPKSPVVWNDLGVLYFQTGNTPEATNAFCRALELDPENNNASDNLVALEKSIANSNETNSGLKPQCHKIFNRKVMIERGKLIKNKIQNPSRFFNLNTVYFHTTNFCNYKCTHCHLAENEWKDIGNKRKYMLYDNFVRYFDKFIHGISKVENTFGLKYQRDKILIHPQGNGEPLLHPEFSHIINHITNNGFPVKLTTNGALLNGKRADALFNADLNELHISLDAATPEIYGKIRQNGQFERVVENLEQFMSRYKGRKKRPVFVVSFCNTPQNNKDLNKFCEYWAPRVDVVWIQKYNDPHNPQHNTSDTPLNRTFCNRLSGYFMIEDDGKVKGCQCGDYVAGNLEDQSFEEIMLSENRIHIFESQERGLYNMINECHNCTKWSDKVSASEPEIISINNKAYHAQRSNASLHIRNIYGLEITTLENNSLLP</sequence>
<evidence type="ECO:0000259" key="8">
    <source>
        <dbReference type="PROSITE" id="PS51918"/>
    </source>
</evidence>
<evidence type="ECO:0000256" key="3">
    <source>
        <dbReference type="ARBA" id="ARBA00022691"/>
    </source>
</evidence>
<evidence type="ECO:0000256" key="6">
    <source>
        <dbReference type="ARBA" id="ARBA00023014"/>
    </source>
</evidence>
<keyword evidence="3" id="KW-0949">S-adenosyl-L-methionine</keyword>
<evidence type="ECO:0000256" key="5">
    <source>
        <dbReference type="ARBA" id="ARBA00023004"/>
    </source>
</evidence>
<keyword evidence="6" id="KW-0411">Iron-sulfur</keyword>
<dbReference type="PROSITE" id="PS50005">
    <property type="entry name" value="TPR"/>
    <property type="match status" value="1"/>
</dbReference>
<evidence type="ECO:0000256" key="1">
    <source>
        <dbReference type="ARBA" id="ARBA00001966"/>
    </source>
</evidence>
<dbReference type="SFLD" id="SFLDG01067">
    <property type="entry name" value="SPASM/twitch_domain_containing"/>
    <property type="match status" value="1"/>
</dbReference>
<protein>
    <recommendedName>
        <fullName evidence="8">Radical SAM core domain-containing protein</fullName>
    </recommendedName>
</protein>
<dbReference type="SFLD" id="SFLDG01387">
    <property type="entry name" value="BtrN-like_SPASM_domain_contain"/>
    <property type="match status" value="1"/>
</dbReference>
<dbReference type="RefSeq" id="WP_096893681.1">
    <property type="nucleotide sequence ID" value="NZ_BAOS01000010.1"/>
</dbReference>
<proteinExistence type="predicted"/>
<keyword evidence="5" id="KW-0408">Iron</keyword>
<comment type="caution">
    <text evidence="9">The sequence shown here is derived from an EMBL/GenBank/DDBJ whole genome shotgun (WGS) entry which is preliminary data.</text>
</comment>
<organism evidence="9 10">
    <name type="scientific">Candidatus Scalindua japonica</name>
    <dbReference type="NCBI Taxonomy" id="1284222"/>
    <lineage>
        <taxon>Bacteria</taxon>
        <taxon>Pseudomonadati</taxon>
        <taxon>Planctomycetota</taxon>
        <taxon>Candidatus Brocadiia</taxon>
        <taxon>Candidatus Brocadiales</taxon>
        <taxon>Candidatus Scalinduaceae</taxon>
        <taxon>Candidatus Scalindua</taxon>
    </lineage>
</organism>
<dbReference type="InterPro" id="IPR050377">
    <property type="entry name" value="Radical_SAM_PqqE_MftC-like"/>
</dbReference>
<dbReference type="InterPro" id="IPR058240">
    <property type="entry name" value="rSAM_sf"/>
</dbReference>
<evidence type="ECO:0000256" key="4">
    <source>
        <dbReference type="ARBA" id="ARBA00022723"/>
    </source>
</evidence>
<dbReference type="Gene3D" id="3.20.20.70">
    <property type="entry name" value="Aldolase class I"/>
    <property type="match status" value="1"/>
</dbReference>
<dbReference type="PANTHER" id="PTHR11228">
    <property type="entry name" value="RADICAL SAM DOMAIN PROTEIN"/>
    <property type="match status" value="1"/>
</dbReference>
<dbReference type="SMART" id="SM00028">
    <property type="entry name" value="TPR"/>
    <property type="match status" value="1"/>
</dbReference>
<dbReference type="AlphaFoldDB" id="A0A286TWU9"/>
<dbReference type="CDD" id="cd21109">
    <property type="entry name" value="SPASM"/>
    <property type="match status" value="1"/>
</dbReference>
<dbReference type="InterPro" id="IPR011990">
    <property type="entry name" value="TPR-like_helical_dom_sf"/>
</dbReference>
<dbReference type="SUPFAM" id="SSF48452">
    <property type="entry name" value="TPR-like"/>
    <property type="match status" value="1"/>
</dbReference>
<keyword evidence="7" id="KW-0802">TPR repeat</keyword>
<dbReference type="Proteomes" id="UP000218542">
    <property type="component" value="Unassembled WGS sequence"/>
</dbReference>
<feature type="repeat" description="TPR" evidence="7">
    <location>
        <begin position="59"/>
        <end position="92"/>
    </location>
</feature>
<evidence type="ECO:0000256" key="2">
    <source>
        <dbReference type="ARBA" id="ARBA00022485"/>
    </source>
</evidence>
<keyword evidence="4" id="KW-0479">Metal-binding</keyword>
<reference evidence="9 10" key="1">
    <citation type="journal article" date="2017" name="Environ. Microbiol. Rep.">
        <title>Genetic diversity of marine anaerobic ammonium-oxidizing bacteria as revealed by genomic and proteomic analyses of 'Candidatus Scalindua japonica'.</title>
        <authorList>
            <person name="Oshiki M."/>
            <person name="Mizuto K."/>
            <person name="Kimura Z."/>
            <person name="Kindaichi T."/>
            <person name="Satoh H."/>
            <person name="Okabe S."/>
        </authorList>
    </citation>
    <scope>NUCLEOTIDE SEQUENCE [LARGE SCALE GENOMIC DNA]</scope>
    <source>
        <strain evidence="10">husup-a2</strain>
    </source>
</reference>
<evidence type="ECO:0000313" key="10">
    <source>
        <dbReference type="Proteomes" id="UP000218542"/>
    </source>
</evidence>
<dbReference type="Pfam" id="PF04055">
    <property type="entry name" value="Radical_SAM"/>
    <property type="match status" value="1"/>
</dbReference>
<dbReference type="InterPro" id="IPR007197">
    <property type="entry name" value="rSAM"/>
</dbReference>
<dbReference type="InterPro" id="IPR034391">
    <property type="entry name" value="AdoMet-like_SPASM_containing"/>
</dbReference>
<dbReference type="GO" id="GO:0051536">
    <property type="term" value="F:iron-sulfur cluster binding"/>
    <property type="evidence" value="ECO:0007669"/>
    <property type="project" value="UniProtKB-KW"/>
</dbReference>
<dbReference type="SFLD" id="SFLDS00029">
    <property type="entry name" value="Radical_SAM"/>
    <property type="match status" value="1"/>
</dbReference>
<dbReference type="OrthoDB" id="9810775at2"/>